<evidence type="ECO:0000256" key="10">
    <source>
        <dbReference type="HAMAP-Rule" id="MF_01405"/>
    </source>
</evidence>
<evidence type="ECO:0000256" key="5">
    <source>
        <dbReference type="ARBA" id="ARBA00022801"/>
    </source>
</evidence>
<comment type="caution">
    <text evidence="12">The sequence shown here is derived from an EMBL/GenBank/DDBJ whole genome shotgun (WGS) entry which is preliminary data.</text>
</comment>
<dbReference type="GO" id="GO:0035870">
    <property type="term" value="F:dITP diphosphatase activity"/>
    <property type="evidence" value="ECO:0007669"/>
    <property type="project" value="UniProtKB-UniRule"/>
</dbReference>
<comment type="cofactor">
    <cofactor evidence="10">
        <name>Mg(2+)</name>
        <dbReference type="ChEBI" id="CHEBI:18420"/>
    </cofactor>
    <text evidence="10">Binds 1 Mg(2+) ion per subunit.</text>
</comment>
<dbReference type="GO" id="GO:0017111">
    <property type="term" value="F:ribonucleoside triphosphate phosphatase activity"/>
    <property type="evidence" value="ECO:0007669"/>
    <property type="project" value="InterPro"/>
</dbReference>
<dbReference type="Pfam" id="PF01725">
    <property type="entry name" value="Ham1p_like"/>
    <property type="match status" value="1"/>
</dbReference>
<dbReference type="GO" id="GO:0036222">
    <property type="term" value="F:XTP diphosphatase activity"/>
    <property type="evidence" value="ECO:0007669"/>
    <property type="project" value="UniProtKB-UniRule"/>
</dbReference>
<dbReference type="PANTHER" id="PTHR11067">
    <property type="entry name" value="INOSINE TRIPHOSPHATE PYROPHOSPHATASE/HAM1 PROTEIN"/>
    <property type="match status" value="1"/>
</dbReference>
<feature type="binding site" evidence="10">
    <location>
        <begin position="8"/>
        <end position="13"/>
    </location>
    <ligand>
        <name>substrate</name>
    </ligand>
</feature>
<dbReference type="GO" id="GO:0000166">
    <property type="term" value="F:nucleotide binding"/>
    <property type="evidence" value="ECO:0007669"/>
    <property type="project" value="UniProtKB-KW"/>
</dbReference>
<dbReference type="GO" id="GO:0009146">
    <property type="term" value="P:purine nucleoside triphosphate catabolic process"/>
    <property type="evidence" value="ECO:0007669"/>
    <property type="project" value="UniProtKB-UniRule"/>
</dbReference>
<dbReference type="InterPro" id="IPR029001">
    <property type="entry name" value="ITPase-like_fam"/>
</dbReference>
<feature type="binding site" evidence="10">
    <location>
        <begin position="151"/>
        <end position="154"/>
    </location>
    <ligand>
        <name>substrate</name>
    </ligand>
</feature>
<feature type="binding site" evidence="10">
    <location>
        <position position="70"/>
    </location>
    <ligand>
        <name>substrate</name>
    </ligand>
</feature>
<comment type="catalytic activity">
    <reaction evidence="9 10">
        <text>XTP + H2O = XMP + diphosphate + H(+)</text>
        <dbReference type="Rhea" id="RHEA:28610"/>
        <dbReference type="ChEBI" id="CHEBI:15377"/>
        <dbReference type="ChEBI" id="CHEBI:15378"/>
        <dbReference type="ChEBI" id="CHEBI:33019"/>
        <dbReference type="ChEBI" id="CHEBI:57464"/>
        <dbReference type="ChEBI" id="CHEBI:61314"/>
        <dbReference type="EC" id="3.6.1.66"/>
    </reaction>
</comment>
<comment type="caution">
    <text evidence="10">Lacks conserved residue(s) required for the propagation of feature annotation.</text>
</comment>
<evidence type="ECO:0000256" key="4">
    <source>
        <dbReference type="ARBA" id="ARBA00022741"/>
    </source>
</evidence>
<dbReference type="EMBL" id="VULT01000005">
    <property type="protein sequence ID" value="MSS16994.1"/>
    <property type="molecule type" value="Genomic_DNA"/>
</dbReference>
<feature type="binding site" evidence="10">
    <location>
        <begin position="180"/>
        <end position="181"/>
    </location>
    <ligand>
        <name>substrate</name>
    </ligand>
</feature>
<dbReference type="Gene3D" id="3.90.950.10">
    <property type="match status" value="1"/>
</dbReference>
<keyword evidence="6 10" id="KW-0460">Magnesium</keyword>
<keyword evidence="4 10" id="KW-0547">Nucleotide-binding</keyword>
<comment type="catalytic activity">
    <reaction evidence="10">
        <text>ITP + H2O = IMP + diphosphate + H(+)</text>
        <dbReference type="Rhea" id="RHEA:29399"/>
        <dbReference type="ChEBI" id="CHEBI:15377"/>
        <dbReference type="ChEBI" id="CHEBI:15378"/>
        <dbReference type="ChEBI" id="CHEBI:33019"/>
        <dbReference type="ChEBI" id="CHEBI:58053"/>
        <dbReference type="ChEBI" id="CHEBI:61402"/>
        <dbReference type="EC" id="3.6.1.66"/>
    </reaction>
</comment>
<keyword evidence="13" id="KW-1185">Reference proteome</keyword>
<evidence type="ECO:0000256" key="2">
    <source>
        <dbReference type="ARBA" id="ARBA00011738"/>
    </source>
</evidence>
<proteinExistence type="inferred from homology"/>
<evidence type="ECO:0000256" key="8">
    <source>
        <dbReference type="ARBA" id="ARBA00051875"/>
    </source>
</evidence>
<sequence length="196" mass="21645">MREIVFATNNEHKLQELREIVGHKFNILSLAQIGCHDDIPETASTIEGNAEMKARYVKQHYGYDCFSDDTGLEIDALGGEPGVYSARYAGPGHDSEANIDKVLAKLQGVPPERRTARFRTAVALLQGQQLHIFEGKVEGHILTERHGTGGFGYDSIFAPVEGRGLTFAQMQPQEKNAISHRGRAVARLVQFLASQE</sequence>
<feature type="active site" description="Proton acceptor" evidence="10">
    <location>
        <position position="69"/>
    </location>
</feature>
<feature type="binding site" evidence="10">
    <location>
        <position position="175"/>
    </location>
    <ligand>
        <name>substrate</name>
    </ligand>
</feature>
<evidence type="ECO:0000256" key="6">
    <source>
        <dbReference type="ARBA" id="ARBA00022842"/>
    </source>
</evidence>
<accession>A0A6L5XDP4</accession>
<evidence type="ECO:0000256" key="11">
    <source>
        <dbReference type="RuleBase" id="RU003781"/>
    </source>
</evidence>
<dbReference type="GO" id="GO:0046872">
    <property type="term" value="F:metal ion binding"/>
    <property type="evidence" value="ECO:0007669"/>
    <property type="project" value="UniProtKB-KW"/>
</dbReference>
<dbReference type="InterPro" id="IPR020922">
    <property type="entry name" value="dITP/XTP_pyrophosphatase"/>
</dbReference>
<keyword evidence="7 10" id="KW-0546">Nucleotide metabolism</keyword>
<comment type="function">
    <text evidence="10">Pyrophosphatase that catalyzes the hydrolysis of nucleoside triphosphates to their monophosphate derivatives, with a high preference for the non-canonical purine nucleotides XTP (xanthosine triphosphate), dITP (deoxyinosine triphosphate) and ITP. Seems to function as a house-cleaning enzyme that removes non-canonical purine nucleotides from the nucleotide pool, thus preventing their incorporation into DNA/RNA and avoiding chromosomal lesions.</text>
</comment>
<dbReference type="AlphaFoldDB" id="A0A6L5XDP4"/>
<organism evidence="12 13">
    <name type="scientific">Sodaliphilus pleomorphus</name>
    <dbReference type="NCBI Taxonomy" id="2606626"/>
    <lineage>
        <taxon>Bacteria</taxon>
        <taxon>Pseudomonadati</taxon>
        <taxon>Bacteroidota</taxon>
        <taxon>Bacteroidia</taxon>
        <taxon>Bacteroidales</taxon>
        <taxon>Muribaculaceae</taxon>
        <taxon>Sodaliphilus</taxon>
    </lineage>
</organism>
<dbReference type="PANTHER" id="PTHR11067:SF9">
    <property type="entry name" value="INOSINE TRIPHOSPHATE PYROPHOSPHATASE"/>
    <property type="match status" value="1"/>
</dbReference>
<dbReference type="SUPFAM" id="SSF52972">
    <property type="entry name" value="ITPase-like"/>
    <property type="match status" value="1"/>
</dbReference>
<dbReference type="FunFam" id="3.90.950.10:FF:000001">
    <property type="entry name" value="dITP/XTP pyrophosphatase"/>
    <property type="match status" value="1"/>
</dbReference>
<keyword evidence="3 10" id="KW-0479">Metal-binding</keyword>
<keyword evidence="5 10" id="KW-0378">Hydrolase</keyword>
<evidence type="ECO:0000313" key="12">
    <source>
        <dbReference type="EMBL" id="MSS16994.1"/>
    </source>
</evidence>
<dbReference type="InterPro" id="IPR002637">
    <property type="entry name" value="RdgB/HAM1"/>
</dbReference>
<evidence type="ECO:0000256" key="1">
    <source>
        <dbReference type="ARBA" id="ARBA00008023"/>
    </source>
</evidence>
<dbReference type="EC" id="3.6.1.66" evidence="10"/>
<dbReference type="NCBIfam" id="TIGR00042">
    <property type="entry name" value="RdgB/HAM1 family non-canonical purine NTP pyrophosphatase"/>
    <property type="match status" value="1"/>
</dbReference>
<reference evidence="12 13" key="1">
    <citation type="submission" date="2019-08" db="EMBL/GenBank/DDBJ databases">
        <title>In-depth cultivation of the pig gut microbiome towards novel bacterial diversity and tailored functional studies.</title>
        <authorList>
            <person name="Wylensek D."/>
            <person name="Hitch T.C.A."/>
            <person name="Clavel T."/>
        </authorList>
    </citation>
    <scope>NUCLEOTIDE SEQUENCE [LARGE SCALE GENOMIC DNA]</scope>
    <source>
        <strain evidence="12 13">Oil-RF-744-WCA-WT-10</strain>
    </source>
</reference>
<protein>
    <recommendedName>
        <fullName evidence="10">dITP/XTP pyrophosphatase</fullName>
        <ecNumber evidence="10">3.6.1.66</ecNumber>
    </recommendedName>
    <alternativeName>
        <fullName evidence="10">Non-canonical purine NTP pyrophosphatase</fullName>
    </alternativeName>
    <alternativeName>
        <fullName evidence="10">Non-standard purine NTP pyrophosphatase</fullName>
    </alternativeName>
    <alternativeName>
        <fullName evidence="10">Nucleoside-triphosphate diphosphatase</fullName>
    </alternativeName>
    <alternativeName>
        <fullName evidence="10">Nucleoside-triphosphate pyrophosphatase</fullName>
        <shortName evidence="10">NTPase</shortName>
    </alternativeName>
</protein>
<evidence type="ECO:0000313" key="13">
    <source>
        <dbReference type="Proteomes" id="UP000483362"/>
    </source>
</evidence>
<dbReference type="GO" id="GO:0036220">
    <property type="term" value="F:ITP diphosphatase activity"/>
    <property type="evidence" value="ECO:0007669"/>
    <property type="project" value="UniProtKB-UniRule"/>
</dbReference>
<comment type="subunit">
    <text evidence="2 10">Homodimer.</text>
</comment>
<dbReference type="RefSeq" id="WP_154327602.1">
    <property type="nucleotide sequence ID" value="NZ_CP045696.1"/>
</dbReference>
<comment type="catalytic activity">
    <reaction evidence="8 10">
        <text>dITP + H2O = dIMP + diphosphate + H(+)</text>
        <dbReference type="Rhea" id="RHEA:28342"/>
        <dbReference type="ChEBI" id="CHEBI:15377"/>
        <dbReference type="ChEBI" id="CHEBI:15378"/>
        <dbReference type="ChEBI" id="CHEBI:33019"/>
        <dbReference type="ChEBI" id="CHEBI:61194"/>
        <dbReference type="ChEBI" id="CHEBI:61382"/>
        <dbReference type="EC" id="3.6.1.66"/>
    </reaction>
</comment>
<dbReference type="GO" id="GO:0005829">
    <property type="term" value="C:cytosol"/>
    <property type="evidence" value="ECO:0007669"/>
    <property type="project" value="TreeGrafter"/>
</dbReference>
<feature type="binding site" evidence="10">
    <location>
        <position position="69"/>
    </location>
    <ligand>
        <name>Mg(2+)</name>
        <dbReference type="ChEBI" id="CHEBI:18420"/>
    </ligand>
</feature>
<name>A0A6L5XDP4_9BACT</name>
<dbReference type="GO" id="GO:0009117">
    <property type="term" value="P:nucleotide metabolic process"/>
    <property type="evidence" value="ECO:0007669"/>
    <property type="project" value="UniProtKB-KW"/>
</dbReference>
<gene>
    <name evidence="12" type="primary">rdgB</name>
    <name evidence="12" type="ORF">FYJ29_04340</name>
</gene>
<dbReference type="CDD" id="cd00515">
    <property type="entry name" value="HAM1"/>
    <property type="match status" value="1"/>
</dbReference>
<dbReference type="HAMAP" id="MF_01405">
    <property type="entry name" value="Non_canon_purine_NTPase"/>
    <property type="match status" value="1"/>
</dbReference>
<evidence type="ECO:0000256" key="7">
    <source>
        <dbReference type="ARBA" id="ARBA00023080"/>
    </source>
</evidence>
<dbReference type="Proteomes" id="UP000483362">
    <property type="component" value="Unassembled WGS sequence"/>
</dbReference>
<evidence type="ECO:0000256" key="9">
    <source>
        <dbReference type="ARBA" id="ARBA00052017"/>
    </source>
</evidence>
<evidence type="ECO:0000256" key="3">
    <source>
        <dbReference type="ARBA" id="ARBA00022723"/>
    </source>
</evidence>
<comment type="similarity">
    <text evidence="1 10 11">Belongs to the HAM1 NTPase family.</text>
</comment>